<evidence type="ECO:0000256" key="4">
    <source>
        <dbReference type="ARBA" id="ARBA00022723"/>
    </source>
</evidence>
<feature type="binding site" evidence="6">
    <location>
        <position position="76"/>
    </location>
    <ligand>
        <name>substrate</name>
    </ligand>
</feature>
<evidence type="ECO:0000256" key="2">
    <source>
        <dbReference type="ARBA" id="ARBA00022438"/>
    </source>
</evidence>
<dbReference type="InterPro" id="IPR001714">
    <property type="entry name" value="Pept_M24_MAP"/>
</dbReference>
<dbReference type="InterPro" id="IPR000994">
    <property type="entry name" value="Pept_M24"/>
</dbReference>
<reference evidence="9" key="1">
    <citation type="submission" date="2021-01" db="EMBL/GenBank/DDBJ databases">
        <title>Modified the classification status of verrucomicrobia.</title>
        <authorList>
            <person name="Feng X."/>
        </authorList>
    </citation>
    <scope>NUCLEOTIDE SEQUENCE</scope>
    <source>
        <strain evidence="9">KCTC 13126</strain>
    </source>
</reference>
<dbReference type="SUPFAM" id="SSF55920">
    <property type="entry name" value="Creatinase/aminopeptidase"/>
    <property type="match status" value="1"/>
</dbReference>
<dbReference type="HAMAP" id="MF_01974">
    <property type="entry name" value="MetAP_1"/>
    <property type="match status" value="1"/>
</dbReference>
<dbReference type="CDD" id="cd01086">
    <property type="entry name" value="MetAP1"/>
    <property type="match status" value="1"/>
</dbReference>
<comment type="similarity">
    <text evidence="6">Belongs to the peptidase M24A family. Methionine aminopeptidase type 1 subfamily.</text>
</comment>
<dbReference type="EMBL" id="JAENIL010000055">
    <property type="protein sequence ID" value="MBK1879696.1"/>
    <property type="molecule type" value="Genomic_DNA"/>
</dbReference>
<evidence type="ECO:0000256" key="5">
    <source>
        <dbReference type="ARBA" id="ARBA00022801"/>
    </source>
</evidence>
<feature type="binding site" evidence="6">
    <location>
        <position position="167"/>
    </location>
    <ligand>
        <name>a divalent metal cation</name>
        <dbReference type="ChEBI" id="CHEBI:60240"/>
        <label>2</label>
        <note>catalytic</note>
    </ligand>
</feature>
<feature type="binding site" evidence="6">
    <location>
        <position position="104"/>
    </location>
    <ligand>
        <name>a divalent metal cation</name>
        <dbReference type="ChEBI" id="CHEBI:60240"/>
        <label>2</label>
        <note>catalytic</note>
    </ligand>
</feature>
<feature type="binding site" evidence="6">
    <location>
        <position position="93"/>
    </location>
    <ligand>
        <name>a divalent metal cation</name>
        <dbReference type="ChEBI" id="CHEBI:60240"/>
        <label>1</label>
    </ligand>
</feature>
<feature type="binding site" evidence="6">
    <location>
        <position position="174"/>
    </location>
    <ligand>
        <name>substrate</name>
    </ligand>
</feature>
<dbReference type="NCBIfam" id="TIGR00500">
    <property type="entry name" value="met_pdase_I"/>
    <property type="match status" value="1"/>
</dbReference>
<evidence type="ECO:0000256" key="6">
    <source>
        <dbReference type="HAMAP-Rule" id="MF_01974"/>
    </source>
</evidence>
<dbReference type="PRINTS" id="PR00599">
    <property type="entry name" value="MAPEPTIDASE"/>
</dbReference>
<dbReference type="GO" id="GO:0004239">
    <property type="term" value="F:initiator methionyl aminopeptidase activity"/>
    <property type="evidence" value="ECO:0007669"/>
    <property type="project" value="UniProtKB-UniRule"/>
</dbReference>
<organism evidence="9 10">
    <name type="scientific">Pelagicoccus mobilis</name>
    <dbReference type="NCBI Taxonomy" id="415221"/>
    <lineage>
        <taxon>Bacteria</taxon>
        <taxon>Pseudomonadati</taxon>
        <taxon>Verrucomicrobiota</taxon>
        <taxon>Opitutia</taxon>
        <taxon>Puniceicoccales</taxon>
        <taxon>Pelagicoccaceae</taxon>
        <taxon>Pelagicoccus</taxon>
    </lineage>
</organism>
<proteinExistence type="inferred from homology"/>
<dbReference type="GO" id="GO:0046872">
    <property type="term" value="F:metal ion binding"/>
    <property type="evidence" value="ECO:0007669"/>
    <property type="project" value="UniProtKB-UniRule"/>
</dbReference>
<dbReference type="EC" id="3.4.11.18" evidence="6 7"/>
<evidence type="ECO:0000259" key="8">
    <source>
        <dbReference type="Pfam" id="PF00557"/>
    </source>
</evidence>
<dbReference type="PANTHER" id="PTHR43330:SF13">
    <property type="entry name" value="METHIONINE AMINOPEPTIDASE 2"/>
    <property type="match status" value="1"/>
</dbReference>
<comment type="subunit">
    <text evidence="6">Monomer.</text>
</comment>
<dbReference type="Proteomes" id="UP000617628">
    <property type="component" value="Unassembled WGS sequence"/>
</dbReference>
<keyword evidence="3 6" id="KW-0645">Protease</keyword>
<accession>A0A934VN95</accession>
<keyword evidence="2 6" id="KW-0031">Aminopeptidase</keyword>
<comment type="catalytic activity">
    <reaction evidence="6 7">
        <text>Release of N-terminal amino acids, preferentially methionine, from peptides and arylamides.</text>
        <dbReference type="EC" id="3.4.11.18"/>
    </reaction>
</comment>
<feature type="binding site" evidence="6">
    <location>
        <position position="201"/>
    </location>
    <ligand>
        <name>a divalent metal cation</name>
        <dbReference type="ChEBI" id="CHEBI:60240"/>
        <label>2</label>
        <note>catalytic</note>
    </ligand>
</feature>
<keyword evidence="4 6" id="KW-0479">Metal-binding</keyword>
<dbReference type="InterPro" id="IPR002467">
    <property type="entry name" value="Pept_M24A_MAP1"/>
</dbReference>
<dbReference type="Gene3D" id="3.90.230.10">
    <property type="entry name" value="Creatinase/methionine aminopeptidase superfamily"/>
    <property type="match status" value="1"/>
</dbReference>
<keyword evidence="10" id="KW-1185">Reference proteome</keyword>
<comment type="function">
    <text evidence="1 6">Removes the N-terminal methionine from nascent proteins. The N-terminal methionine is often cleaved when the second residue in the primary sequence is small and uncharged (Met-Ala-, Cys, Gly, Pro, Ser, Thr, or Val). Requires deformylation of the N(alpha)-formylated initiator methionine before it can be hydrolyzed.</text>
</comment>
<comment type="caution">
    <text evidence="9">The sequence shown here is derived from an EMBL/GenBank/DDBJ whole genome shotgun (WGS) entry which is preliminary data.</text>
</comment>
<dbReference type="PANTHER" id="PTHR43330">
    <property type="entry name" value="METHIONINE AMINOPEPTIDASE"/>
    <property type="match status" value="1"/>
</dbReference>
<keyword evidence="5 6" id="KW-0378">Hydrolase</keyword>
<feature type="binding site" evidence="6">
    <location>
        <position position="232"/>
    </location>
    <ligand>
        <name>a divalent metal cation</name>
        <dbReference type="ChEBI" id="CHEBI:60240"/>
        <label>2</label>
        <note>catalytic</note>
    </ligand>
</feature>
<feature type="domain" description="Peptidase M24" evidence="8">
    <location>
        <begin position="11"/>
        <end position="238"/>
    </location>
</feature>
<sequence>MSVEGSEDIEGLKRVSAAVVEALRTMFDRLKPGMTTLELDAIGAAVLKRHGAKPAPKLCYGFPYATMISINEEVAHGMPSDRIIRDGDLVNIDISAELGGYFSDTGYTMPVGAGNRKAERLCRASKQALAEALKVARHGRRIRDVEKAVRKVAQKYGFSVIENLVGHGVGRHLHEEPQNIPCWGDRRDERRFVEGTVLTIEPFLSTGPKRVFDKGDGWTVMTKPGNLTAQFEHTIIITRGEPIVLTAA</sequence>
<dbReference type="InterPro" id="IPR036005">
    <property type="entry name" value="Creatinase/aminopeptidase-like"/>
</dbReference>
<name>A0A934VN95_9BACT</name>
<evidence type="ECO:0000313" key="10">
    <source>
        <dbReference type="Proteomes" id="UP000617628"/>
    </source>
</evidence>
<feature type="binding site" evidence="6">
    <location>
        <position position="104"/>
    </location>
    <ligand>
        <name>a divalent metal cation</name>
        <dbReference type="ChEBI" id="CHEBI:60240"/>
        <label>1</label>
    </ligand>
</feature>
<dbReference type="AlphaFoldDB" id="A0A934VN95"/>
<feature type="binding site" evidence="6">
    <location>
        <position position="232"/>
    </location>
    <ligand>
        <name>a divalent metal cation</name>
        <dbReference type="ChEBI" id="CHEBI:60240"/>
        <label>1</label>
    </ligand>
</feature>
<dbReference type="Pfam" id="PF00557">
    <property type="entry name" value="Peptidase_M24"/>
    <property type="match status" value="1"/>
</dbReference>
<evidence type="ECO:0000313" key="9">
    <source>
        <dbReference type="EMBL" id="MBK1879696.1"/>
    </source>
</evidence>
<evidence type="ECO:0000256" key="1">
    <source>
        <dbReference type="ARBA" id="ARBA00002521"/>
    </source>
</evidence>
<comment type="cofactor">
    <cofactor evidence="6">
        <name>Co(2+)</name>
        <dbReference type="ChEBI" id="CHEBI:48828"/>
    </cofactor>
    <cofactor evidence="6">
        <name>Zn(2+)</name>
        <dbReference type="ChEBI" id="CHEBI:29105"/>
    </cofactor>
    <cofactor evidence="6">
        <name>Mn(2+)</name>
        <dbReference type="ChEBI" id="CHEBI:29035"/>
    </cofactor>
    <cofactor evidence="6">
        <name>Fe(2+)</name>
        <dbReference type="ChEBI" id="CHEBI:29033"/>
    </cofactor>
    <text evidence="6">Binds 2 divalent metal cations per subunit. Has a high-affinity and a low affinity metal-binding site. The true nature of the physiological cofactor is under debate. The enzyme is active with cobalt, zinc, manganese or divalent iron ions. Most likely, methionine aminopeptidases function as mononuclear Fe(2+)-metalloproteases under physiological conditions, and the catalytically relevant metal-binding site has been assigned to the histidine-containing high-affinity site.</text>
</comment>
<protein>
    <recommendedName>
        <fullName evidence="6 7">Methionine aminopeptidase</fullName>
        <shortName evidence="6">MAP</shortName>
        <shortName evidence="6">MetAP</shortName>
        <ecNumber evidence="6 7">3.4.11.18</ecNumber>
    </recommendedName>
    <alternativeName>
        <fullName evidence="6">Peptidase M</fullName>
    </alternativeName>
</protein>
<dbReference type="GO" id="GO:0070006">
    <property type="term" value="F:metalloaminopeptidase activity"/>
    <property type="evidence" value="ECO:0007669"/>
    <property type="project" value="UniProtKB-UniRule"/>
</dbReference>
<gene>
    <name evidence="6 9" type="primary">map</name>
    <name evidence="9" type="ORF">JIN87_22615</name>
</gene>
<dbReference type="GO" id="GO:0006508">
    <property type="term" value="P:proteolysis"/>
    <property type="evidence" value="ECO:0007669"/>
    <property type="project" value="UniProtKB-KW"/>
</dbReference>
<dbReference type="RefSeq" id="WP_200357910.1">
    <property type="nucleotide sequence ID" value="NZ_JAENIL010000055.1"/>
</dbReference>
<evidence type="ECO:0000256" key="3">
    <source>
        <dbReference type="ARBA" id="ARBA00022670"/>
    </source>
</evidence>
<evidence type="ECO:0000256" key="7">
    <source>
        <dbReference type="RuleBase" id="RU003653"/>
    </source>
</evidence>